<evidence type="ECO:0000313" key="10">
    <source>
        <dbReference type="Proteomes" id="UP000245119"/>
    </source>
</evidence>
<feature type="compositionally biased region" description="Polar residues" evidence="1">
    <location>
        <begin position="597"/>
        <end position="608"/>
    </location>
</feature>
<dbReference type="GO" id="GO:0019901">
    <property type="term" value="F:protein kinase binding"/>
    <property type="evidence" value="ECO:0007669"/>
    <property type="project" value="TreeGrafter"/>
</dbReference>
<dbReference type="InterPro" id="IPR054087">
    <property type="entry name" value="Cep192-like_D7"/>
</dbReference>
<dbReference type="GO" id="GO:0051298">
    <property type="term" value="P:centrosome duplication"/>
    <property type="evidence" value="ECO:0007669"/>
    <property type="project" value="InterPro"/>
</dbReference>
<feature type="domain" description="Cep192-like" evidence="8">
    <location>
        <begin position="1568"/>
        <end position="1664"/>
    </location>
</feature>
<dbReference type="InterPro" id="IPR013783">
    <property type="entry name" value="Ig-like_fold"/>
</dbReference>
<name>A0A2T7NHA1_POMCA</name>
<gene>
    <name evidence="9" type="ORF">C0Q70_18715</name>
</gene>
<evidence type="ECO:0000259" key="8">
    <source>
        <dbReference type="Pfam" id="PF22076"/>
    </source>
</evidence>
<feature type="domain" description="Cep192-like" evidence="7">
    <location>
        <begin position="1342"/>
        <end position="1506"/>
    </location>
</feature>
<dbReference type="Proteomes" id="UP000245119">
    <property type="component" value="Linkage Group LG12"/>
</dbReference>
<dbReference type="InterPro" id="IPR054085">
    <property type="entry name" value="Cep192-like_D1"/>
</dbReference>
<feature type="compositionally biased region" description="Basic and acidic residues" evidence="1">
    <location>
        <begin position="587"/>
        <end position="596"/>
    </location>
</feature>
<dbReference type="PANTHER" id="PTHR16029">
    <property type="entry name" value="CENTROSOMAL PROTEIN OF 192 KDA"/>
    <property type="match status" value="1"/>
</dbReference>
<dbReference type="GO" id="GO:0005737">
    <property type="term" value="C:cytoplasm"/>
    <property type="evidence" value="ECO:0007669"/>
    <property type="project" value="TreeGrafter"/>
</dbReference>
<keyword evidence="10" id="KW-1185">Reference proteome</keyword>
<feature type="region of interest" description="Disordered" evidence="1">
    <location>
        <begin position="587"/>
        <end position="608"/>
    </location>
</feature>
<dbReference type="Gene3D" id="2.60.40.10">
    <property type="entry name" value="Immunoglobulins"/>
    <property type="match status" value="3"/>
</dbReference>
<evidence type="ECO:0000259" key="4">
    <source>
        <dbReference type="Pfam" id="PF22065"/>
    </source>
</evidence>
<sequence>MLSFAVRLEKLSSSERTSACHQQVSLPGTAISRGSYWHCLLFLEGEGDGSSGSERIAESVMFSRFSRMHSAKALFQTKREEESGLQAVFFMPTTANLHLHDTEVTMNPFLEGSSFHVEDILRNSDMSASASFGQKGDKPCLETPEANKRDMPLEDQFAAMESSFGSFGLEHTVGQENLLTAGDKRFSQAKLAADEEQFEHDNNLASLQYSDSLLQEEGEGNEDGDRTLSNGEDLSFSSASQSQSGVKKIPEDHETVQRDISSILLDLTHGNITDLTMEDALSISSVMNFVKQHNFSSSSNFAQAVLKFSSLKKQQVSEGESRKQTPLLKDDSKQSVALHGTESAGSLREGTVTQPMFSSETRVLGAKLLTHQADRKKREKCVAPGLGRSKQQDTTARFSPQQVLQSQLTTDASDGTAAQNLIPTQLRYKHETSINKQKDDDARSVQGSLKKGCLLGDGQDQAGQIAVEEASKAKLSPAACVGKKGSGQSRNGSISTALSCETDFHSGTESKLENVNSRSETESFAMIPRKHAFHVSFEPVVRMQVESNNLRLEKTSARNNDATCDLPLNVPANVQKDRNSRERISVKATEERRTHSAGDSYNNVFSDKNTNNYRSDVKKQLERTRLSETTSSGWTSACAGNISRDLLPKGGQHVPDGMKNSASPGKPDLDPGMCRKEAVGLEDISLMDSQHFEVVSDGRGEGDSNEQVKVELNTISRQHVSTEPTISTLANNPPAIPSRQPTSSAVVLPTSTVKPLEDTSVYYELNEDFQQTTVLGGEMPESSVMGSFWGKSPLYQSTPAFEIGKTAATSLMTSKFDEQDLTAGATNMVTPRVHRPLVDVQRTVIFRDFCCLGVSEKTWFPITNKSAYGLVCRLQVLQVVHNNRPSKLDIYSPFELKSKISIAPEASEDIPVLFVPKCPGEHVAHVEVLAQSLNPAFAPTCTIIQLRATAEAPSIQISPPVEVLEFGEVMWGTCQTRSIKLRNLKRASLPVRLSIWSSDSVWHCFTFDNSANSSDISIISLSTRPEALGRNIFTVQVPGCENEGVGQVIEIRLYCKPPTKEKNRALAERPAEKIGAKVLVEVDTPVQYLPALGTLTLQAIIGMPHLLIPPTHMSLKFKTEPERTIQETICLNNAGNISMELALGVTIFPDCFQVKPRHVAIKPRSKADVIVTFSPLEKDVNKYQSLLLLDIEPEGPSYELPMEARVVQPVHRQRTSPSILSSSSFLSFNGVALNQTKSLTLRLLNNDSQRTEHVLLEIRGATDCFKLVTPTGEWQQRSELLICPKQKQVVTVMFCPSAVRGYSSKLLIRIRDSGSSKYSIPLAGYGGRSVLTLSGACLTNYNQRWLELGPLSVGHNIMQDIVLTNSGVRAAFIKASSFYDMACREPVIPGRVAVEPNNIVLAPGSSVKVMVAISPSKRERDMVKERKEMIAVVRFQHGDEVMRQKYQKVLAHDGRDDLNSWQASFAQQFANESMESIIKEGCTIPESPDDGPAFLHHLSTQIVALLAEPHPERDVLMEPVHVLHSQRLPKPSSGSSEGIESVVSRDTLKQYDPSGQFLIPNKPNDVDTEWIVKPDFLTLTVGESNQKMLQLLNFSRSNLRFELSWPSNSVVPEPQKGEVKPRSSVSIEVWLHMAWQKRITELPWHGNLTVICNGKQKLVKVHIKNAALKPPLAVVSPTSLESMSTVSKLLPVDAHLSASSQSLQITSTNINFPCARVNESLESVIELTNISSDPVHWKIQAFAPAYVKGADENNTVQRVGYSVFQIIPISGDLLPHESSKVPIKFCPKTRGTYNQHWEIEYQPLVGGKSVPVVTTTKIFITAEASSTENPVTAKQISGKGSLEIDKPQQRAPLQEKQHNTMRSARRRFLKYPIEFHPSAPGDFEDTVVFRAPQLNKTFAVHLMGRGKEEKYST</sequence>
<dbReference type="Pfam" id="PF22060">
    <property type="entry name" value="Cep192_D1"/>
    <property type="match status" value="1"/>
</dbReference>
<dbReference type="EMBL" id="PZQS01000012">
    <property type="protein sequence ID" value="PVD20559.1"/>
    <property type="molecule type" value="Genomic_DNA"/>
</dbReference>
<dbReference type="PANTHER" id="PTHR16029:SF11">
    <property type="entry name" value="CENTROSOMAL PROTEIN OF 192 KDA"/>
    <property type="match status" value="1"/>
</dbReference>
<evidence type="ECO:0008006" key="11">
    <source>
        <dbReference type="Google" id="ProtNLM"/>
    </source>
</evidence>
<dbReference type="GO" id="GO:0005814">
    <property type="term" value="C:centriole"/>
    <property type="evidence" value="ECO:0007669"/>
    <property type="project" value="TreeGrafter"/>
</dbReference>
<feature type="region of interest" description="Disordered" evidence="1">
    <location>
        <begin position="216"/>
        <end position="253"/>
    </location>
</feature>
<feature type="domain" description="Cep192-like" evidence="4">
    <location>
        <begin position="1699"/>
        <end position="1804"/>
    </location>
</feature>
<proteinExistence type="predicted"/>
<protein>
    <recommendedName>
        <fullName evidence="11">Abnormal spindle-like microcephaly-associated protein ASH domain-containing protein</fullName>
    </recommendedName>
</protein>
<dbReference type="OrthoDB" id="67059at2759"/>
<feature type="compositionally biased region" description="Low complexity" evidence="1">
    <location>
        <begin position="235"/>
        <end position="244"/>
    </location>
</feature>
<evidence type="ECO:0000259" key="6">
    <source>
        <dbReference type="Pfam" id="PF22073"/>
    </source>
</evidence>
<feature type="domain" description="Cep192-like" evidence="5">
    <location>
        <begin position="1108"/>
        <end position="1206"/>
    </location>
</feature>
<dbReference type="InterPro" id="IPR054086">
    <property type="entry name" value="Cep192-like_D2"/>
</dbReference>
<organism evidence="9 10">
    <name type="scientific">Pomacea canaliculata</name>
    <name type="common">Golden apple snail</name>
    <dbReference type="NCBI Taxonomy" id="400727"/>
    <lineage>
        <taxon>Eukaryota</taxon>
        <taxon>Metazoa</taxon>
        <taxon>Spiralia</taxon>
        <taxon>Lophotrochozoa</taxon>
        <taxon>Mollusca</taxon>
        <taxon>Gastropoda</taxon>
        <taxon>Caenogastropoda</taxon>
        <taxon>Architaenioglossa</taxon>
        <taxon>Ampullarioidea</taxon>
        <taxon>Ampullariidae</taxon>
        <taxon>Pomacea</taxon>
    </lineage>
</organism>
<dbReference type="InterPro" id="IPR054090">
    <property type="entry name" value="Cep192_Spd-2-like_dom"/>
</dbReference>
<evidence type="ECO:0000259" key="7">
    <source>
        <dbReference type="Pfam" id="PF22074"/>
    </source>
</evidence>
<feature type="domain" description="Cep192-like" evidence="2">
    <location>
        <begin position="838"/>
        <end position="933"/>
    </location>
</feature>
<evidence type="ECO:0000313" key="9">
    <source>
        <dbReference type="EMBL" id="PVD20559.1"/>
    </source>
</evidence>
<feature type="compositionally biased region" description="Basic and acidic residues" evidence="1">
    <location>
        <begin position="319"/>
        <end position="333"/>
    </location>
</feature>
<dbReference type="Pfam" id="PF22076">
    <property type="entry name" value="Cep192_D6"/>
    <property type="match status" value="1"/>
</dbReference>
<evidence type="ECO:0000259" key="2">
    <source>
        <dbReference type="Pfam" id="PF22060"/>
    </source>
</evidence>
<dbReference type="Pfam" id="PF22074">
    <property type="entry name" value="Cep192_D5"/>
    <property type="match status" value="1"/>
</dbReference>
<dbReference type="Pfam" id="PF22067">
    <property type="entry name" value="Cep192_D3"/>
    <property type="match status" value="1"/>
</dbReference>
<evidence type="ECO:0000259" key="5">
    <source>
        <dbReference type="Pfam" id="PF22067"/>
    </source>
</evidence>
<dbReference type="InterPro" id="IPR054089">
    <property type="entry name" value="Cep192-like_D3"/>
</dbReference>
<evidence type="ECO:0000256" key="1">
    <source>
        <dbReference type="SAM" id="MobiDB-lite"/>
    </source>
</evidence>
<accession>A0A2T7NHA1</accession>
<dbReference type="Pfam" id="PF22064">
    <property type="entry name" value="Cep192_D2"/>
    <property type="match status" value="1"/>
</dbReference>
<dbReference type="GO" id="GO:0090222">
    <property type="term" value="P:centrosome-templated microtubule nucleation"/>
    <property type="evidence" value="ECO:0007669"/>
    <property type="project" value="InterPro"/>
</dbReference>
<dbReference type="GO" id="GO:0090307">
    <property type="term" value="P:mitotic spindle assembly"/>
    <property type="evidence" value="ECO:0007669"/>
    <property type="project" value="TreeGrafter"/>
</dbReference>
<dbReference type="Pfam" id="PF22073">
    <property type="entry name" value="Cep192_D4"/>
    <property type="match status" value="1"/>
</dbReference>
<evidence type="ECO:0000259" key="3">
    <source>
        <dbReference type="Pfam" id="PF22064"/>
    </source>
</evidence>
<feature type="domain" description="Cep192/Spd-2-like" evidence="6">
    <location>
        <begin position="1217"/>
        <end position="1327"/>
    </location>
</feature>
<dbReference type="InterPro" id="IPR054092">
    <property type="entry name" value="Cep192-like_D6"/>
</dbReference>
<dbReference type="InterPro" id="IPR039103">
    <property type="entry name" value="Spd-2/CEP192"/>
</dbReference>
<dbReference type="GO" id="GO:0071539">
    <property type="term" value="P:protein localization to centrosome"/>
    <property type="evidence" value="ECO:0007669"/>
    <property type="project" value="InterPro"/>
</dbReference>
<feature type="region of interest" description="Disordered" evidence="1">
    <location>
        <begin position="313"/>
        <end position="347"/>
    </location>
</feature>
<feature type="domain" description="Cep192-like" evidence="3">
    <location>
        <begin position="953"/>
        <end position="1103"/>
    </location>
</feature>
<comment type="caution">
    <text evidence="9">The sequence shown here is derived from an EMBL/GenBank/DDBJ whole genome shotgun (WGS) entry which is preliminary data.</text>
</comment>
<reference evidence="9 10" key="1">
    <citation type="submission" date="2018-04" db="EMBL/GenBank/DDBJ databases">
        <title>The genome of golden apple snail Pomacea canaliculata provides insight into stress tolerance and invasive adaptation.</title>
        <authorList>
            <person name="Liu C."/>
            <person name="Liu B."/>
            <person name="Ren Y."/>
            <person name="Zhang Y."/>
            <person name="Wang H."/>
            <person name="Li S."/>
            <person name="Jiang F."/>
            <person name="Yin L."/>
            <person name="Zhang G."/>
            <person name="Qian W."/>
            <person name="Fan W."/>
        </authorList>
    </citation>
    <scope>NUCLEOTIDE SEQUENCE [LARGE SCALE GENOMIC DNA]</scope>
    <source>
        <strain evidence="9">SZHN2017</strain>
        <tissue evidence="9">Muscle</tissue>
    </source>
</reference>
<dbReference type="Pfam" id="PF22065">
    <property type="entry name" value="Cep192_D7"/>
    <property type="match status" value="1"/>
</dbReference>
<dbReference type="STRING" id="400727.A0A2T7NHA1"/>
<dbReference type="GO" id="GO:0000242">
    <property type="term" value="C:pericentriolar material"/>
    <property type="evidence" value="ECO:0007669"/>
    <property type="project" value="TreeGrafter"/>
</dbReference>
<dbReference type="InterPro" id="IPR054091">
    <property type="entry name" value="Cep192-like_D5"/>
</dbReference>
<feature type="region of interest" description="Disordered" evidence="1">
    <location>
        <begin position="648"/>
        <end position="672"/>
    </location>
</feature>